<dbReference type="InterPro" id="IPR050515">
    <property type="entry name" value="Beta-lactam/transpept"/>
</dbReference>
<evidence type="ECO:0000313" key="8">
    <source>
        <dbReference type="Proteomes" id="UP000250222"/>
    </source>
</evidence>
<evidence type="ECO:0000256" key="3">
    <source>
        <dbReference type="ARBA" id="ARBA00023136"/>
    </source>
</evidence>
<organism evidence="7 8">
    <name type="scientific">Georgenia satyanarayanai</name>
    <dbReference type="NCBI Taxonomy" id="860221"/>
    <lineage>
        <taxon>Bacteria</taxon>
        <taxon>Bacillati</taxon>
        <taxon>Actinomycetota</taxon>
        <taxon>Actinomycetes</taxon>
        <taxon>Micrococcales</taxon>
        <taxon>Bogoriellaceae</taxon>
        <taxon>Georgenia</taxon>
    </lineage>
</organism>
<feature type="transmembrane region" description="Helical" evidence="4">
    <location>
        <begin position="12"/>
        <end position="30"/>
    </location>
</feature>
<evidence type="ECO:0000256" key="2">
    <source>
        <dbReference type="ARBA" id="ARBA00007171"/>
    </source>
</evidence>
<dbReference type="InterPro" id="IPR005311">
    <property type="entry name" value="PBP_dimer"/>
</dbReference>
<dbReference type="InterPro" id="IPR036138">
    <property type="entry name" value="PBP_dimer_sf"/>
</dbReference>
<dbReference type="SUPFAM" id="SSF56601">
    <property type="entry name" value="beta-lactamase/transpeptidase-like"/>
    <property type="match status" value="1"/>
</dbReference>
<evidence type="ECO:0000256" key="4">
    <source>
        <dbReference type="SAM" id="Phobius"/>
    </source>
</evidence>
<sequence length="583" mass="61966">MSGRTLVRRHNAVLAVVLAIVIVFAGRLVYVQALEGPRLAEDALNSRLSHSTIQAMRGDILDANGEVLATSVQRYNVGVNQLKVREFTAEIDGEEKEGAVAAAALLAPLLDRDPAELGADMVGDSTFAYIARGLTPEEWREVQALRIPGIEPEQTSERLYPNGNTAGNVLGYVGRDNEGLAGLELSFEEQLRGVPGSSVVEIGRTGQSIPTGLRETVPAEPGDTVHTTIDRDVQFRAQQIIDETNDTFKAAWSAMVVQEISTGRVLAIADSDAVDPNDYQASPPENRGSRAVQAAYENGSTGKLPTFAAAIDTGAVTPTTTFSTPDRFTTPSGQTFSDADPHATEEMTVAGILATSSNTGTVMIGDRMSDEERYEYFRAFGMGERTGIELPGETPGILAAPEAWDGRQRYTTMFGQGLAVNLVQNTAIAAALGNDGVYHAPRLVDGTTDATGRFHAAELPEGRQVVSEETAAQMVTMMEGVVTQEGTGVLGQLDGYRLAGKTGTAQVPDENGNLTRTVANFVGVAPADDPQFAVGIVVYHPRHQVPSSIIAAPAFKDIAGYTLQHLGIPPSTTPASLFPMRAE</sequence>
<reference evidence="7 8" key="1">
    <citation type="submission" date="2016-10" db="EMBL/GenBank/DDBJ databases">
        <authorList>
            <person name="Cai Z."/>
        </authorList>
    </citation>
    <scope>NUCLEOTIDE SEQUENCE [LARGE SCALE GENOMIC DNA]</scope>
    <source>
        <strain evidence="7 8">CGMCC 1.10826</strain>
    </source>
</reference>
<evidence type="ECO:0000259" key="5">
    <source>
        <dbReference type="Pfam" id="PF00905"/>
    </source>
</evidence>
<dbReference type="GO" id="GO:0051301">
    <property type="term" value="P:cell division"/>
    <property type="evidence" value="ECO:0007669"/>
    <property type="project" value="UniProtKB-KW"/>
</dbReference>
<keyword evidence="8" id="KW-1185">Reference proteome</keyword>
<dbReference type="PANTHER" id="PTHR30627">
    <property type="entry name" value="PEPTIDOGLYCAN D,D-TRANSPEPTIDASE"/>
    <property type="match status" value="1"/>
</dbReference>
<dbReference type="GO" id="GO:0071555">
    <property type="term" value="P:cell wall organization"/>
    <property type="evidence" value="ECO:0007669"/>
    <property type="project" value="TreeGrafter"/>
</dbReference>
<dbReference type="OrthoDB" id="9789078at2"/>
<dbReference type="PANTHER" id="PTHR30627:SF1">
    <property type="entry name" value="PEPTIDOGLYCAN D,D-TRANSPEPTIDASE FTSI"/>
    <property type="match status" value="1"/>
</dbReference>
<keyword evidence="4" id="KW-1133">Transmembrane helix</keyword>
<keyword evidence="7" id="KW-0132">Cell division</keyword>
<dbReference type="Pfam" id="PF03717">
    <property type="entry name" value="PBP_dimer"/>
    <property type="match status" value="1"/>
</dbReference>
<dbReference type="GO" id="GO:0005886">
    <property type="term" value="C:plasma membrane"/>
    <property type="evidence" value="ECO:0007669"/>
    <property type="project" value="TreeGrafter"/>
</dbReference>
<dbReference type="Proteomes" id="UP000250222">
    <property type="component" value="Unassembled WGS sequence"/>
</dbReference>
<keyword evidence="3 4" id="KW-0472">Membrane</keyword>
<dbReference type="EMBL" id="UETB01000005">
    <property type="protein sequence ID" value="SSA41815.1"/>
    <property type="molecule type" value="Genomic_DNA"/>
</dbReference>
<dbReference type="SUPFAM" id="SSF56519">
    <property type="entry name" value="Penicillin binding protein dimerisation domain"/>
    <property type="match status" value="1"/>
</dbReference>
<name>A0A2Y9AC89_9MICO</name>
<protein>
    <submittedName>
        <fullName evidence="7">Cell division protein FtsI (Penicillin-binding protein 3)</fullName>
    </submittedName>
</protein>
<feature type="domain" description="Penicillin-binding protein transpeptidase" evidence="5">
    <location>
        <begin position="254"/>
        <end position="558"/>
    </location>
</feature>
<dbReference type="Gene3D" id="3.40.710.10">
    <property type="entry name" value="DD-peptidase/beta-lactamase superfamily"/>
    <property type="match status" value="1"/>
</dbReference>
<dbReference type="GO" id="GO:0008658">
    <property type="term" value="F:penicillin binding"/>
    <property type="evidence" value="ECO:0007669"/>
    <property type="project" value="InterPro"/>
</dbReference>
<evidence type="ECO:0000256" key="1">
    <source>
        <dbReference type="ARBA" id="ARBA00004370"/>
    </source>
</evidence>
<keyword evidence="7" id="KW-0131">Cell cycle</keyword>
<dbReference type="AlphaFoldDB" id="A0A2Y9AC89"/>
<comment type="subcellular location">
    <subcellularLocation>
        <location evidence="1">Membrane</location>
    </subcellularLocation>
</comment>
<dbReference type="Gene3D" id="3.90.1310.10">
    <property type="entry name" value="Penicillin-binding protein 2a (Domain 2)"/>
    <property type="match status" value="1"/>
</dbReference>
<evidence type="ECO:0000313" key="7">
    <source>
        <dbReference type="EMBL" id="SSA41815.1"/>
    </source>
</evidence>
<dbReference type="RefSeq" id="WP_110852276.1">
    <property type="nucleotide sequence ID" value="NZ_QKLZ01000005.1"/>
</dbReference>
<dbReference type="InterPro" id="IPR001460">
    <property type="entry name" value="PCN-bd_Tpept"/>
</dbReference>
<dbReference type="Gene3D" id="3.30.450.330">
    <property type="match status" value="1"/>
</dbReference>
<keyword evidence="4" id="KW-0812">Transmembrane</keyword>
<evidence type="ECO:0000259" key="6">
    <source>
        <dbReference type="Pfam" id="PF03717"/>
    </source>
</evidence>
<dbReference type="Pfam" id="PF00905">
    <property type="entry name" value="Transpeptidase"/>
    <property type="match status" value="1"/>
</dbReference>
<gene>
    <name evidence="7" type="ORF">SAMN05216184_10576</name>
</gene>
<dbReference type="InterPro" id="IPR012338">
    <property type="entry name" value="Beta-lactam/transpept-like"/>
</dbReference>
<proteinExistence type="inferred from homology"/>
<accession>A0A2Y9AC89</accession>
<comment type="similarity">
    <text evidence="2">Belongs to the transpeptidase family.</text>
</comment>
<feature type="domain" description="Penicillin-binding protein dimerisation" evidence="6">
    <location>
        <begin position="53"/>
        <end position="209"/>
    </location>
</feature>